<feature type="compositionally biased region" description="Polar residues" evidence="1">
    <location>
        <begin position="25"/>
        <end position="35"/>
    </location>
</feature>
<keyword evidence="3" id="KW-1185">Reference proteome</keyword>
<evidence type="ECO:0000313" key="3">
    <source>
        <dbReference type="Proteomes" id="UP001519460"/>
    </source>
</evidence>
<dbReference type="PANTHER" id="PTHR11360:SF251">
    <property type="entry name" value="MAJOR FACILITATOR SUPERFAMILY (MFS) PROFILE DOMAIN-CONTAINING PROTEIN"/>
    <property type="match status" value="1"/>
</dbReference>
<dbReference type="InterPro" id="IPR050327">
    <property type="entry name" value="Proton-linked_MCT"/>
</dbReference>
<feature type="non-terminal residue" evidence="2">
    <location>
        <position position="260"/>
    </location>
</feature>
<name>A0ABD0KKM0_9CAEN</name>
<gene>
    <name evidence="2" type="ORF">BaRGS_00021147</name>
</gene>
<proteinExistence type="predicted"/>
<dbReference type="EMBL" id="JACVVK020000162">
    <property type="protein sequence ID" value="KAK7487597.1"/>
    <property type="molecule type" value="Genomic_DNA"/>
</dbReference>
<evidence type="ECO:0000313" key="2">
    <source>
        <dbReference type="EMBL" id="KAK7487597.1"/>
    </source>
</evidence>
<accession>A0ABD0KKM0</accession>
<dbReference type="AlphaFoldDB" id="A0ABD0KKM0"/>
<sequence>MEELKPTPSFGCIFVVGSPILRQRPLQSRDSQTIVSARRRSRDSSGDKEADDTIVRVLSPCPTLSQSLSAMEEQTTTAHGGNNLREGGAQTKHARSFTETNDERKVGQNDSTNTDLNSSSHTETRSNGTISSQISTSSSAQNGHGANSKTDGEPSGEGKKEFIPPDGGWGWVVCVTSLWVNGCVMGTVSSFGILYDFVRRQHSEDSQASFKTCILCDVIGLRQTAFTGGLLCIVGFASSAYVTQLEILYVTYGVILGSGF</sequence>
<feature type="compositionally biased region" description="Basic and acidic residues" evidence="1">
    <location>
        <begin position="150"/>
        <end position="163"/>
    </location>
</feature>
<feature type="compositionally biased region" description="Low complexity" evidence="1">
    <location>
        <begin position="109"/>
        <end position="143"/>
    </location>
</feature>
<evidence type="ECO:0008006" key="4">
    <source>
        <dbReference type="Google" id="ProtNLM"/>
    </source>
</evidence>
<feature type="region of interest" description="Disordered" evidence="1">
    <location>
        <begin position="68"/>
        <end position="163"/>
    </location>
</feature>
<feature type="compositionally biased region" description="Basic and acidic residues" evidence="1">
    <location>
        <begin position="42"/>
        <end position="54"/>
    </location>
</feature>
<feature type="region of interest" description="Disordered" evidence="1">
    <location>
        <begin position="25"/>
        <end position="54"/>
    </location>
</feature>
<evidence type="ECO:0000256" key="1">
    <source>
        <dbReference type="SAM" id="MobiDB-lite"/>
    </source>
</evidence>
<dbReference type="PANTHER" id="PTHR11360">
    <property type="entry name" value="MONOCARBOXYLATE TRANSPORTER"/>
    <property type="match status" value="1"/>
</dbReference>
<protein>
    <recommendedName>
        <fullName evidence="4">Monocarboxylate transporter</fullName>
    </recommendedName>
</protein>
<comment type="caution">
    <text evidence="2">The sequence shown here is derived from an EMBL/GenBank/DDBJ whole genome shotgun (WGS) entry which is preliminary data.</text>
</comment>
<reference evidence="2 3" key="1">
    <citation type="journal article" date="2023" name="Sci. Data">
        <title>Genome assembly of the Korean intertidal mud-creeper Batillaria attramentaria.</title>
        <authorList>
            <person name="Patra A.K."/>
            <person name="Ho P.T."/>
            <person name="Jun S."/>
            <person name="Lee S.J."/>
            <person name="Kim Y."/>
            <person name="Won Y.J."/>
        </authorList>
    </citation>
    <scope>NUCLEOTIDE SEQUENCE [LARGE SCALE GENOMIC DNA]</scope>
    <source>
        <strain evidence="2">Wonlab-2016</strain>
    </source>
</reference>
<organism evidence="2 3">
    <name type="scientific">Batillaria attramentaria</name>
    <dbReference type="NCBI Taxonomy" id="370345"/>
    <lineage>
        <taxon>Eukaryota</taxon>
        <taxon>Metazoa</taxon>
        <taxon>Spiralia</taxon>
        <taxon>Lophotrochozoa</taxon>
        <taxon>Mollusca</taxon>
        <taxon>Gastropoda</taxon>
        <taxon>Caenogastropoda</taxon>
        <taxon>Sorbeoconcha</taxon>
        <taxon>Cerithioidea</taxon>
        <taxon>Batillariidae</taxon>
        <taxon>Batillaria</taxon>
    </lineage>
</organism>
<dbReference type="Proteomes" id="UP001519460">
    <property type="component" value="Unassembled WGS sequence"/>
</dbReference>
<feature type="compositionally biased region" description="Polar residues" evidence="1">
    <location>
        <begin position="68"/>
        <end position="80"/>
    </location>
</feature>